<dbReference type="Pfam" id="PF00514">
    <property type="entry name" value="Arm"/>
    <property type="match status" value="1"/>
</dbReference>
<protein>
    <recommendedName>
        <fullName evidence="13">Kinesin-like protein</fullName>
    </recommendedName>
</protein>
<dbReference type="SMART" id="SM00185">
    <property type="entry name" value="ARM"/>
    <property type="match status" value="4"/>
</dbReference>
<dbReference type="CDD" id="cd00106">
    <property type="entry name" value="KISc"/>
    <property type="match status" value="1"/>
</dbReference>
<dbReference type="PANTHER" id="PTHR47970">
    <property type="entry name" value="KINESIN-LIKE PROTEIN KIF11"/>
    <property type="match status" value="1"/>
</dbReference>
<dbReference type="PANTHER" id="PTHR47970:SF30">
    <property type="entry name" value="KINESIN-LIKE PROTEIN"/>
    <property type="match status" value="1"/>
</dbReference>
<dbReference type="PROSITE" id="PS00411">
    <property type="entry name" value="KINESIN_MOTOR_1"/>
    <property type="match status" value="1"/>
</dbReference>
<keyword evidence="10" id="KW-0206">Cytoskeleton</keyword>
<evidence type="ECO:0000256" key="5">
    <source>
        <dbReference type="ARBA" id="ARBA00022737"/>
    </source>
</evidence>
<sequence>MLKSWRQMRISVTVLNFSQRLKLRKNNWESETYEFDELLTEFSSQKRVYEVVAKPVVESVMEGYNGTVMAYGQTGTGKTFTLGRLGEEDTAARGIMVRAMEDILADITPETDSVSVSYLQLYMEMIQDLLDPVNDNIAIVEDPRTGDVSLPGATVVEVRDQKSFVDLLRVGEAHRVAANTKLNTESSRSHAILMVNVRRSVKGRTEMDVSISGENGHSSSMMGSLRPPVIRKSKLVVVDLAGSERIDKSGSEGHTLEEAKSINLSLSALGKCINALAENSPHVPVRDSKLTRLLKDSFGGTARTSLVVTIGPSPRHRGETTSTIMFGQRAMKVENMVKLKEEFDYKSLCRRLDIELDKLIAENERQRKYFDDEVERIRAEAQCRIAEAERECKIMLENEKMKYHQEYLDSIKILEEKWKIHQQSPKKQIKEAESTSSDVGEVQNLLQNEKMLRQSAEDEASDLKNQVSHWKKLEATATAEVVKLRKMLDTEASQKEKLEEEIGVLRSQLLQMSMEADETRRSLDKGDGPGKIFPGLDSLVSQTRGSQPREQSNGPKQPIAKLFEQVGLQKILSLLESEEPDVRVHAVKVVANLAAEEANQEKIVEAGGLTSLLVLLRSSEDETIRRVAAGAIANLAMNETNQDLIMAQGGVTLLSMTASDAEDPQTLRMVAGAIANLCGNDKLQTRLRGEGGIKALLGMVRCGHPDVLAQVARGIANFAKCESRAATQGNKVGKSLLIDDGALPWIVKNANNEAAPIRRHIELALCHLAQHEVNSKDIISEGALWELVRISRDCSREDIRMLAHRTLTSSPTLQAEMRRLGIKM</sequence>
<accession>A0A4U6UXL9</accession>
<dbReference type="InterPro" id="IPR036961">
    <property type="entry name" value="Kinesin_motor_dom_sf"/>
</dbReference>
<dbReference type="Proteomes" id="UP000298652">
    <property type="component" value="Chromosome 4"/>
</dbReference>
<dbReference type="InterPro" id="IPR001752">
    <property type="entry name" value="Kinesin_motor_dom"/>
</dbReference>
<dbReference type="GO" id="GO:0005524">
    <property type="term" value="F:ATP binding"/>
    <property type="evidence" value="ECO:0007669"/>
    <property type="project" value="UniProtKB-UniRule"/>
</dbReference>
<organism evidence="17 18">
    <name type="scientific">Setaria viridis</name>
    <name type="common">Green bristlegrass</name>
    <name type="synonym">Setaria italica subsp. viridis</name>
    <dbReference type="NCBI Taxonomy" id="4556"/>
    <lineage>
        <taxon>Eukaryota</taxon>
        <taxon>Viridiplantae</taxon>
        <taxon>Streptophyta</taxon>
        <taxon>Embryophyta</taxon>
        <taxon>Tracheophyta</taxon>
        <taxon>Spermatophyta</taxon>
        <taxon>Magnoliopsida</taxon>
        <taxon>Liliopsida</taxon>
        <taxon>Poales</taxon>
        <taxon>Poaceae</taxon>
        <taxon>PACMAD clade</taxon>
        <taxon>Panicoideae</taxon>
        <taxon>Panicodae</taxon>
        <taxon>Paniceae</taxon>
        <taxon>Cenchrinae</taxon>
        <taxon>Setaria</taxon>
    </lineage>
</organism>
<dbReference type="SUPFAM" id="SSF48371">
    <property type="entry name" value="ARM repeat"/>
    <property type="match status" value="1"/>
</dbReference>
<dbReference type="GO" id="GO:0008017">
    <property type="term" value="F:microtubule binding"/>
    <property type="evidence" value="ECO:0007669"/>
    <property type="project" value="InterPro"/>
</dbReference>
<evidence type="ECO:0000256" key="8">
    <source>
        <dbReference type="ARBA" id="ARBA00023054"/>
    </source>
</evidence>
<keyword evidence="7 12" id="KW-0067">ATP-binding</keyword>
<dbReference type="InterPro" id="IPR027417">
    <property type="entry name" value="P-loop_NTPase"/>
</dbReference>
<evidence type="ECO:0000256" key="13">
    <source>
        <dbReference type="RuleBase" id="RU000394"/>
    </source>
</evidence>
<dbReference type="AlphaFoldDB" id="A0A4U6UXL9"/>
<dbReference type="InterPro" id="IPR011989">
    <property type="entry name" value="ARM-like"/>
</dbReference>
<dbReference type="PROSITE" id="PS50176">
    <property type="entry name" value="ARM_REPEAT"/>
    <property type="match status" value="2"/>
</dbReference>
<dbReference type="InterPro" id="IPR016024">
    <property type="entry name" value="ARM-type_fold"/>
</dbReference>
<evidence type="ECO:0000256" key="6">
    <source>
        <dbReference type="ARBA" id="ARBA00022741"/>
    </source>
</evidence>
<evidence type="ECO:0000256" key="12">
    <source>
        <dbReference type="PROSITE-ProRule" id="PRU00283"/>
    </source>
</evidence>
<evidence type="ECO:0000256" key="11">
    <source>
        <dbReference type="PROSITE-ProRule" id="PRU00259"/>
    </source>
</evidence>
<feature type="coiled-coil region" evidence="14">
    <location>
        <begin position="371"/>
        <end position="398"/>
    </location>
</feature>
<reference evidence="17" key="1">
    <citation type="submission" date="2019-03" db="EMBL/GenBank/DDBJ databases">
        <title>WGS assembly of Setaria viridis.</title>
        <authorList>
            <person name="Huang P."/>
            <person name="Jenkins J."/>
            <person name="Grimwood J."/>
            <person name="Barry K."/>
            <person name="Healey A."/>
            <person name="Mamidi S."/>
            <person name="Sreedasyam A."/>
            <person name="Shu S."/>
            <person name="Feldman M."/>
            <person name="Wu J."/>
            <person name="Yu Y."/>
            <person name="Chen C."/>
            <person name="Johnson J."/>
            <person name="Rokhsar D."/>
            <person name="Baxter I."/>
            <person name="Schmutz J."/>
            <person name="Brutnell T."/>
            <person name="Kellogg E."/>
        </authorList>
    </citation>
    <scope>NUCLEOTIDE SEQUENCE [LARGE SCALE GENOMIC DNA]</scope>
</reference>
<evidence type="ECO:0000256" key="10">
    <source>
        <dbReference type="ARBA" id="ARBA00023212"/>
    </source>
</evidence>
<dbReference type="GO" id="GO:0008574">
    <property type="term" value="F:plus-end-directed microtubule motor activity"/>
    <property type="evidence" value="ECO:0007669"/>
    <property type="project" value="TreeGrafter"/>
</dbReference>
<keyword evidence="18" id="KW-1185">Reference proteome</keyword>
<dbReference type="GO" id="GO:0072686">
    <property type="term" value="C:mitotic spindle"/>
    <property type="evidence" value="ECO:0007669"/>
    <property type="project" value="TreeGrafter"/>
</dbReference>
<evidence type="ECO:0000256" key="15">
    <source>
        <dbReference type="SAM" id="MobiDB-lite"/>
    </source>
</evidence>
<evidence type="ECO:0000256" key="14">
    <source>
        <dbReference type="SAM" id="Coils"/>
    </source>
</evidence>
<dbReference type="SUPFAM" id="SSF52540">
    <property type="entry name" value="P-loop containing nucleoside triphosphate hydrolases"/>
    <property type="match status" value="1"/>
</dbReference>
<dbReference type="EMBL" id="CM016555">
    <property type="protein sequence ID" value="TKW19523.1"/>
    <property type="molecule type" value="Genomic_DNA"/>
</dbReference>
<evidence type="ECO:0000256" key="3">
    <source>
        <dbReference type="ARBA" id="ARBA00022490"/>
    </source>
</evidence>
<keyword evidence="3" id="KW-0963">Cytoplasm</keyword>
<keyword evidence="9 12" id="KW-0505">Motor protein</keyword>
<dbReference type="GO" id="GO:0051231">
    <property type="term" value="P:spindle elongation"/>
    <property type="evidence" value="ECO:0007669"/>
    <property type="project" value="TreeGrafter"/>
</dbReference>
<feature type="binding site" evidence="12">
    <location>
        <begin position="72"/>
        <end position="79"/>
    </location>
    <ligand>
        <name>ATP</name>
        <dbReference type="ChEBI" id="CHEBI:30616"/>
    </ligand>
</feature>
<dbReference type="Gene3D" id="3.40.850.10">
    <property type="entry name" value="Kinesin motor domain"/>
    <property type="match status" value="1"/>
</dbReference>
<feature type="compositionally biased region" description="Polar residues" evidence="15">
    <location>
        <begin position="539"/>
        <end position="555"/>
    </location>
</feature>
<comment type="subcellular location">
    <subcellularLocation>
        <location evidence="1">Cytoplasm</location>
        <location evidence="1">Cytoskeleton</location>
    </subcellularLocation>
</comment>
<proteinExistence type="inferred from homology"/>
<dbReference type="InterPro" id="IPR000225">
    <property type="entry name" value="Armadillo"/>
</dbReference>
<evidence type="ECO:0000259" key="16">
    <source>
        <dbReference type="PROSITE" id="PS50067"/>
    </source>
</evidence>
<dbReference type="FunFam" id="3.40.850.10:FF:000036">
    <property type="entry name" value="Kinesin-like protein"/>
    <property type="match status" value="1"/>
</dbReference>
<dbReference type="PRINTS" id="PR00380">
    <property type="entry name" value="KINESINHEAVY"/>
</dbReference>
<dbReference type="SMART" id="SM00129">
    <property type="entry name" value="KISc"/>
    <property type="match status" value="1"/>
</dbReference>
<dbReference type="InterPro" id="IPR019821">
    <property type="entry name" value="Kinesin_motor_CS"/>
</dbReference>
<evidence type="ECO:0000256" key="4">
    <source>
        <dbReference type="ARBA" id="ARBA00022701"/>
    </source>
</evidence>
<evidence type="ECO:0000313" key="18">
    <source>
        <dbReference type="Proteomes" id="UP000298652"/>
    </source>
</evidence>
<evidence type="ECO:0000256" key="9">
    <source>
        <dbReference type="ARBA" id="ARBA00023175"/>
    </source>
</evidence>
<feature type="region of interest" description="Disordered" evidence="15">
    <location>
        <begin position="516"/>
        <end position="558"/>
    </location>
</feature>
<feature type="coiled-coil region" evidence="14">
    <location>
        <begin position="446"/>
        <end position="515"/>
    </location>
</feature>
<evidence type="ECO:0000256" key="7">
    <source>
        <dbReference type="ARBA" id="ARBA00022840"/>
    </source>
</evidence>
<evidence type="ECO:0000313" key="17">
    <source>
        <dbReference type="EMBL" id="TKW19523.1"/>
    </source>
</evidence>
<dbReference type="Pfam" id="PF00225">
    <property type="entry name" value="Kinesin"/>
    <property type="match status" value="1"/>
</dbReference>
<evidence type="ECO:0000256" key="2">
    <source>
        <dbReference type="ARBA" id="ARBA00010103"/>
    </source>
</evidence>
<dbReference type="GO" id="GO:0090307">
    <property type="term" value="P:mitotic spindle assembly"/>
    <property type="evidence" value="ECO:0007669"/>
    <property type="project" value="TreeGrafter"/>
</dbReference>
<feature type="domain" description="Kinesin motor" evidence="16">
    <location>
        <begin position="1"/>
        <end position="333"/>
    </location>
</feature>
<keyword evidence="4 13" id="KW-0493">Microtubule</keyword>
<feature type="compositionally biased region" description="Basic and acidic residues" evidence="15">
    <location>
        <begin position="517"/>
        <end position="528"/>
    </location>
</feature>
<feature type="repeat" description="ARM" evidence="11">
    <location>
        <begin position="566"/>
        <end position="608"/>
    </location>
</feature>
<dbReference type="Gramene" id="TKW19523">
    <property type="protein sequence ID" value="TKW19523"/>
    <property type="gene ID" value="SEVIR_4G025500v2"/>
</dbReference>
<comment type="similarity">
    <text evidence="2">Belongs to the TRAFAC class myosin-kinesin ATPase superfamily. Kinesin family. Ungrouped subfamily.</text>
</comment>
<dbReference type="PROSITE" id="PS50067">
    <property type="entry name" value="KINESIN_MOTOR_2"/>
    <property type="match status" value="1"/>
</dbReference>
<dbReference type="GO" id="GO:0005876">
    <property type="term" value="C:spindle microtubule"/>
    <property type="evidence" value="ECO:0007669"/>
    <property type="project" value="TreeGrafter"/>
</dbReference>
<feature type="repeat" description="ARM" evidence="11">
    <location>
        <begin position="607"/>
        <end position="650"/>
    </location>
</feature>
<gene>
    <name evidence="17" type="ORF">SEVIR_4G025500v2</name>
</gene>
<evidence type="ECO:0000256" key="1">
    <source>
        <dbReference type="ARBA" id="ARBA00004245"/>
    </source>
</evidence>
<keyword evidence="6 12" id="KW-0547">Nucleotide-binding</keyword>
<dbReference type="InterPro" id="IPR047149">
    <property type="entry name" value="KIF11-like"/>
</dbReference>
<dbReference type="Gene3D" id="1.25.10.10">
    <property type="entry name" value="Leucine-rich Repeat Variant"/>
    <property type="match status" value="1"/>
</dbReference>
<keyword evidence="5" id="KW-0677">Repeat</keyword>
<keyword evidence="8 14" id="KW-0175">Coiled coil</keyword>
<name>A0A4U6UXL9_SETVI</name>
<dbReference type="GO" id="GO:0007018">
    <property type="term" value="P:microtubule-based movement"/>
    <property type="evidence" value="ECO:0007669"/>
    <property type="project" value="InterPro"/>
</dbReference>